<dbReference type="RefSeq" id="WP_173215201.1">
    <property type="nucleotide sequence ID" value="NZ_CP053921.1"/>
</dbReference>
<evidence type="ECO:0000313" key="3">
    <source>
        <dbReference type="Proteomes" id="UP000504693"/>
    </source>
</evidence>
<dbReference type="SMART" id="SM00028">
    <property type="entry name" value="TPR"/>
    <property type="match status" value="2"/>
</dbReference>
<dbReference type="Proteomes" id="UP000504693">
    <property type="component" value="Chromosome"/>
</dbReference>
<sequence length="309" mass="32598">MTEQPKSIRVQSGVLLFGVALAVAVAAIGWRALGDDSPVEPEAAVASDSIEALEQRAQEAGDNASPWQQLAFARFDRGEFAAAADAYREAVARAADQAVLWSALGESLVMASQADPLPAEALAAFRKALALDPKDPRARYFLAVKRDLDGDHQGAIDDWLKLLGDTPPGAPWEQDLARTIEQVGKINGIATAARLEQVQAGRQTTLADAAAVPGLSAGSAIPGPTTEQLQAAGGIPPGEQRQMAEGMVARLESRLKSDPANLEGWVMLMRSRQTLGQGDLARKALADAIAANPTSADRLRKEAEVLGLR</sequence>
<dbReference type="GO" id="GO:0017004">
    <property type="term" value="P:cytochrome complex assembly"/>
    <property type="evidence" value="ECO:0007669"/>
    <property type="project" value="UniProtKB-KW"/>
</dbReference>
<dbReference type="InterPro" id="IPR019734">
    <property type="entry name" value="TPR_rpt"/>
</dbReference>
<dbReference type="AlphaFoldDB" id="A0A7D4BHE7"/>
<gene>
    <name evidence="2" type="ORF">HQR01_12625</name>
</gene>
<dbReference type="PANTHER" id="PTHR47870:SF1">
    <property type="entry name" value="CYTOCHROME C-TYPE BIOGENESIS PROTEIN CCMH"/>
    <property type="match status" value="1"/>
</dbReference>
<accession>A0A7D4BHE7</accession>
<reference evidence="2 3" key="1">
    <citation type="submission" date="2020-05" db="EMBL/GenBank/DDBJ databases">
        <title>Erythrobacter mangrovi sp. nov., isolated from rhizosphere soil of mangrove plant (Kandelia candel).</title>
        <authorList>
            <person name="Ye Y.H."/>
        </authorList>
    </citation>
    <scope>NUCLEOTIDE SEQUENCE [LARGE SCALE GENOMIC DNA]</scope>
    <source>
        <strain evidence="2 3">EB310</strain>
    </source>
</reference>
<keyword evidence="1" id="KW-0201">Cytochrome c-type biogenesis</keyword>
<dbReference type="Gene3D" id="1.25.40.10">
    <property type="entry name" value="Tetratricopeptide repeat domain"/>
    <property type="match status" value="2"/>
</dbReference>
<dbReference type="InterPro" id="IPR011990">
    <property type="entry name" value="TPR-like_helical_dom_sf"/>
</dbReference>
<dbReference type="SUPFAM" id="SSF48452">
    <property type="entry name" value="TPR-like"/>
    <property type="match status" value="1"/>
</dbReference>
<dbReference type="GO" id="GO:0005886">
    <property type="term" value="C:plasma membrane"/>
    <property type="evidence" value="ECO:0007669"/>
    <property type="project" value="TreeGrafter"/>
</dbReference>
<keyword evidence="3" id="KW-1185">Reference proteome</keyword>
<dbReference type="EMBL" id="CP053921">
    <property type="protein sequence ID" value="QKG72142.1"/>
    <property type="molecule type" value="Genomic_DNA"/>
</dbReference>
<evidence type="ECO:0000256" key="1">
    <source>
        <dbReference type="ARBA" id="ARBA00022748"/>
    </source>
</evidence>
<evidence type="ECO:0000313" key="2">
    <source>
        <dbReference type="EMBL" id="QKG72142.1"/>
    </source>
</evidence>
<proteinExistence type="predicted"/>
<name>A0A7D4BHE7_9SPHN</name>
<dbReference type="InterPro" id="IPR051263">
    <property type="entry name" value="C-type_cytochrome_biogenesis"/>
</dbReference>
<organism evidence="2 3">
    <name type="scientific">Erythrobacter mangrovi</name>
    <dbReference type="NCBI Taxonomy" id="2739433"/>
    <lineage>
        <taxon>Bacteria</taxon>
        <taxon>Pseudomonadati</taxon>
        <taxon>Pseudomonadota</taxon>
        <taxon>Alphaproteobacteria</taxon>
        <taxon>Sphingomonadales</taxon>
        <taxon>Erythrobacteraceae</taxon>
        <taxon>Erythrobacter/Porphyrobacter group</taxon>
        <taxon>Erythrobacter</taxon>
    </lineage>
</organism>
<dbReference type="PANTHER" id="PTHR47870">
    <property type="entry name" value="CYTOCHROME C-TYPE BIOGENESIS PROTEIN CCMH"/>
    <property type="match status" value="1"/>
</dbReference>
<protein>
    <submittedName>
        <fullName evidence="2">Tetratricopeptide repeat protein</fullName>
    </submittedName>
</protein>
<dbReference type="KEGG" id="emv:HQR01_12625"/>